<dbReference type="InterPro" id="IPR059073">
    <property type="entry name" value="TRMT11_N"/>
</dbReference>
<dbReference type="PANTHER" id="PTHR13370:SF3">
    <property type="entry name" value="TRNA (GUANINE(10)-N2)-METHYLTRANSFERASE HOMOLOG"/>
    <property type="match status" value="1"/>
</dbReference>
<dbReference type="Pfam" id="PF25904">
    <property type="entry name" value="Tmrp11_N"/>
    <property type="match status" value="1"/>
</dbReference>
<protein>
    <submittedName>
        <fullName evidence="5">Uncharacterized protein</fullName>
    </submittedName>
</protein>
<evidence type="ECO:0000259" key="3">
    <source>
        <dbReference type="Pfam" id="PF01170"/>
    </source>
</evidence>
<proteinExistence type="predicted"/>
<feature type="domain" description="tRNA (guanine(10)-N(2))-methyltransferase TRMT11 N-terminal" evidence="4">
    <location>
        <begin position="11"/>
        <end position="180"/>
    </location>
</feature>
<dbReference type="InterPro" id="IPR000241">
    <property type="entry name" value="RlmKL-like_Mtase"/>
</dbReference>
<evidence type="ECO:0000256" key="2">
    <source>
        <dbReference type="ARBA" id="ARBA00022679"/>
    </source>
</evidence>
<dbReference type="PRINTS" id="PR00507">
    <property type="entry name" value="N12N6MTFRASE"/>
</dbReference>
<name>A0ABQ7JFA3_9APIC</name>
<dbReference type="Gene3D" id="3.40.50.150">
    <property type="entry name" value="Vaccinia Virus protein VP39"/>
    <property type="match status" value="1"/>
</dbReference>
<keyword evidence="2" id="KW-0808">Transferase</keyword>
<dbReference type="Pfam" id="PF01170">
    <property type="entry name" value="UPF0020"/>
    <property type="match status" value="1"/>
</dbReference>
<dbReference type="PANTHER" id="PTHR13370">
    <property type="entry name" value="RNA METHYLASE-RELATED"/>
    <property type="match status" value="1"/>
</dbReference>
<feature type="domain" description="Ribosomal RNA large subunit methyltransferase K/L-like methyltransferase" evidence="3">
    <location>
        <begin position="194"/>
        <end position="303"/>
    </location>
</feature>
<dbReference type="PROSITE" id="PS00092">
    <property type="entry name" value="N6_MTASE"/>
    <property type="match status" value="1"/>
</dbReference>
<evidence type="ECO:0000259" key="4">
    <source>
        <dbReference type="Pfam" id="PF25904"/>
    </source>
</evidence>
<dbReference type="PIRSF" id="PIRSF017259">
    <property type="entry name" value="tRNA_mtfrase_TRM11"/>
    <property type="match status" value="1"/>
</dbReference>
<dbReference type="InterPro" id="IPR002052">
    <property type="entry name" value="DNA_methylase_N6_adenine_CS"/>
</dbReference>
<dbReference type="Proteomes" id="UP000823046">
    <property type="component" value="Unassembled WGS sequence"/>
</dbReference>
<dbReference type="SUPFAM" id="SSF53335">
    <property type="entry name" value="S-adenosyl-L-methionine-dependent methyltransferases"/>
    <property type="match status" value="1"/>
</dbReference>
<keyword evidence="6" id="KW-1185">Reference proteome</keyword>
<evidence type="ECO:0000313" key="6">
    <source>
        <dbReference type="Proteomes" id="UP000823046"/>
    </source>
</evidence>
<accession>A0ABQ7JFA3</accession>
<keyword evidence="1" id="KW-0489">Methyltransferase</keyword>
<evidence type="ECO:0000313" key="5">
    <source>
        <dbReference type="EMBL" id="KAF8822648.1"/>
    </source>
</evidence>
<evidence type="ECO:0000256" key="1">
    <source>
        <dbReference type="ARBA" id="ARBA00022603"/>
    </source>
</evidence>
<dbReference type="InterPro" id="IPR029063">
    <property type="entry name" value="SAM-dependent_MTases_sf"/>
</dbReference>
<sequence>MRLLCWFSRHRRYNNFRIQELESLAYEEGVNGNELWSSPCSRPFSESDDIFVYCNIPSVDVARKIQQRSLLIRGFLEVWAEGRNYEDIRKKLFEDGLECFKSHINKDLTWAFKIVACSKALSQEYMAEKMAFFSCLFCGDERVSLDHPDTTLVIIEDWIHHGNGEPTLKKIYFTRAVSQREKKKQWWLKFMLTKRPVLGPTTLDTELAFLMCNQALVKRGALVMDPFVGTGSIIIAATHLGGLCFGADIDIRVLKGWGISYVNPSLETAPNVKQRCKEACEKWRPWLDAIIADPPYGIRAAARKGGQSKKFNCVKRGDNYIFPTTWYDSRQTIVDLLQLASSLLVDGGRLVFLLLVEASELE</sequence>
<organism evidence="5 6">
    <name type="scientific">Cardiosporidium cionae</name>
    <dbReference type="NCBI Taxonomy" id="476202"/>
    <lineage>
        <taxon>Eukaryota</taxon>
        <taxon>Sar</taxon>
        <taxon>Alveolata</taxon>
        <taxon>Apicomplexa</taxon>
        <taxon>Aconoidasida</taxon>
        <taxon>Nephromycida</taxon>
        <taxon>Cardiosporidium</taxon>
    </lineage>
</organism>
<comment type="caution">
    <text evidence="5">The sequence shown here is derived from an EMBL/GenBank/DDBJ whole genome shotgun (WGS) entry which is preliminary data.</text>
</comment>
<dbReference type="EMBL" id="JADAQX010000034">
    <property type="protein sequence ID" value="KAF8822648.1"/>
    <property type="molecule type" value="Genomic_DNA"/>
</dbReference>
<gene>
    <name evidence="5" type="ORF">IE077_000498</name>
</gene>
<reference evidence="5 6" key="1">
    <citation type="journal article" date="2020" name="bioRxiv">
        <title>Metabolic contributions of an alphaproteobacterial endosymbiont in the apicomplexan Cardiosporidium cionae.</title>
        <authorList>
            <person name="Hunter E.S."/>
            <person name="Paight C.J."/>
            <person name="Lane C.E."/>
        </authorList>
    </citation>
    <scope>NUCLEOTIDE SEQUENCE [LARGE SCALE GENOMIC DNA]</scope>
    <source>
        <strain evidence="5">ESH_2018</strain>
    </source>
</reference>